<dbReference type="Pfam" id="PF00550">
    <property type="entry name" value="PP-binding"/>
    <property type="match status" value="1"/>
</dbReference>
<dbReference type="OrthoDB" id="9757559at2"/>
<reference evidence="7 8" key="1">
    <citation type="submission" date="2014-02" db="EMBL/GenBank/DDBJ databases">
        <title>Draft genome of Erwinia mallotivora strain BT-MARDI, a papaya dieback pathogen.</title>
        <authorList>
            <person name="Redzuan R."/>
            <person name="Abu Bakar N."/>
            <person name="Badrun R."/>
            <person name="Mohd Raih M.F."/>
            <person name="Rozano L."/>
            <person name="Mat Amin N."/>
        </authorList>
    </citation>
    <scope>NUCLEOTIDE SEQUENCE [LARGE SCALE GENOMIC DNA]</scope>
    <source>
        <strain evidence="7 8">BT-MARDI</strain>
    </source>
</reference>
<evidence type="ECO:0000256" key="2">
    <source>
        <dbReference type="ARBA" id="ARBA00004924"/>
    </source>
</evidence>
<dbReference type="SUPFAM" id="SSF52777">
    <property type="entry name" value="CoA-dependent acyltransferases"/>
    <property type="match status" value="2"/>
</dbReference>
<dbReference type="InterPro" id="IPR001242">
    <property type="entry name" value="Condensation_dom"/>
</dbReference>
<keyword evidence="3" id="KW-0596">Phosphopantetheine</keyword>
<dbReference type="InterPro" id="IPR000873">
    <property type="entry name" value="AMP-dep_synth/lig_dom"/>
</dbReference>
<dbReference type="Pfam" id="PF00501">
    <property type="entry name" value="AMP-binding"/>
    <property type="match status" value="1"/>
</dbReference>
<dbReference type="GO" id="GO:0031177">
    <property type="term" value="F:phosphopantetheine binding"/>
    <property type="evidence" value="ECO:0007669"/>
    <property type="project" value="InterPro"/>
</dbReference>
<dbReference type="SUPFAM" id="SSF47336">
    <property type="entry name" value="ACP-like"/>
    <property type="match status" value="1"/>
</dbReference>
<dbReference type="Gene3D" id="1.10.1200.10">
    <property type="entry name" value="ACP-like"/>
    <property type="match status" value="1"/>
</dbReference>
<dbReference type="EMBL" id="JFHN01000070">
    <property type="protein sequence ID" value="EXU73908.1"/>
    <property type="molecule type" value="Genomic_DNA"/>
</dbReference>
<comment type="cofactor">
    <cofactor evidence="1">
        <name>pantetheine 4'-phosphate</name>
        <dbReference type="ChEBI" id="CHEBI:47942"/>
    </cofactor>
</comment>
<evidence type="ECO:0000259" key="6">
    <source>
        <dbReference type="PROSITE" id="PS50075"/>
    </source>
</evidence>
<dbReference type="GO" id="GO:0044550">
    <property type="term" value="P:secondary metabolite biosynthetic process"/>
    <property type="evidence" value="ECO:0007669"/>
    <property type="project" value="TreeGrafter"/>
</dbReference>
<name>A0A014N3D1_9GAMM</name>
<dbReference type="PROSITE" id="PS50075">
    <property type="entry name" value="CARRIER"/>
    <property type="match status" value="1"/>
</dbReference>
<dbReference type="PATRIC" id="fig|69222.5.peg.4060"/>
<dbReference type="InterPro" id="IPR023213">
    <property type="entry name" value="CAT-like_dom_sf"/>
</dbReference>
<dbReference type="PANTHER" id="PTHR45527">
    <property type="entry name" value="NONRIBOSOMAL PEPTIDE SYNTHETASE"/>
    <property type="match status" value="1"/>
</dbReference>
<comment type="pathway">
    <text evidence="2">Siderophore biosynthesis.</text>
</comment>
<dbReference type="STRING" id="69222.BG55_19895"/>
<organism evidence="7 8">
    <name type="scientific">Erwinia mallotivora</name>
    <dbReference type="NCBI Taxonomy" id="69222"/>
    <lineage>
        <taxon>Bacteria</taxon>
        <taxon>Pseudomonadati</taxon>
        <taxon>Pseudomonadota</taxon>
        <taxon>Gammaproteobacteria</taxon>
        <taxon>Enterobacterales</taxon>
        <taxon>Erwiniaceae</taxon>
        <taxon>Erwinia</taxon>
    </lineage>
</organism>
<dbReference type="InterPro" id="IPR020806">
    <property type="entry name" value="PKS_PP-bd"/>
</dbReference>
<evidence type="ECO:0000256" key="1">
    <source>
        <dbReference type="ARBA" id="ARBA00001957"/>
    </source>
</evidence>
<dbReference type="AlphaFoldDB" id="A0A014N3D1"/>
<dbReference type="GO" id="GO:0016874">
    <property type="term" value="F:ligase activity"/>
    <property type="evidence" value="ECO:0007669"/>
    <property type="project" value="UniProtKB-KW"/>
</dbReference>
<dbReference type="FunFam" id="3.40.50.980:FF:000001">
    <property type="entry name" value="Non-ribosomal peptide synthetase"/>
    <property type="match status" value="1"/>
</dbReference>
<dbReference type="RefSeq" id="WP_034940683.1">
    <property type="nucleotide sequence ID" value="NZ_JFHN01000070.1"/>
</dbReference>
<dbReference type="InterPro" id="IPR057737">
    <property type="entry name" value="Condensation_MtbB-like"/>
</dbReference>
<dbReference type="GO" id="GO:0005737">
    <property type="term" value="C:cytoplasm"/>
    <property type="evidence" value="ECO:0007669"/>
    <property type="project" value="TreeGrafter"/>
</dbReference>
<dbReference type="PRINTS" id="PR00154">
    <property type="entry name" value="AMPBINDING"/>
</dbReference>
<gene>
    <name evidence="7" type="ORF">BG55_19895</name>
</gene>
<dbReference type="Gene3D" id="3.30.559.30">
    <property type="entry name" value="Nonribosomal peptide synthetase, condensation domain"/>
    <property type="match status" value="1"/>
</dbReference>
<dbReference type="Gene3D" id="3.40.50.12780">
    <property type="entry name" value="N-terminal domain of ligase-like"/>
    <property type="match status" value="1"/>
</dbReference>
<dbReference type="InterPro" id="IPR036736">
    <property type="entry name" value="ACP-like_sf"/>
</dbReference>
<dbReference type="PROSITE" id="PS00455">
    <property type="entry name" value="AMP_BINDING"/>
    <property type="match status" value="1"/>
</dbReference>
<evidence type="ECO:0000256" key="4">
    <source>
        <dbReference type="ARBA" id="ARBA00022553"/>
    </source>
</evidence>
<proteinExistence type="predicted"/>
<feature type="domain" description="Carrier" evidence="6">
    <location>
        <begin position="1006"/>
        <end position="1081"/>
    </location>
</feature>
<evidence type="ECO:0000256" key="3">
    <source>
        <dbReference type="ARBA" id="ARBA00022450"/>
    </source>
</evidence>
<sequence>MTPAELLRQVEQAGLKISLLEGNLKLEGATQNIAPELVAQLREHKAELLTWLGQRAASFPLTALQQAYYRGRSPLFDGGGVANQVYHEVEGCWQPERLEQALQQVVADQPALRLRIVEDNAQFISDETLSIIRHDLRGLTGPQQQAERARLREEKSHLMLSPEGPLLQVSLALLSDEQMVLYINHDGMIVDGISMFLLFHHWHQHYQGEVAPADYLAFDRHIDALQKERGNAAWQRSRDYWLARIPTLPPAPELPQAVKSASGPARFSQRVVSLTAQAWQGLQAQIRAQQLTPATVLMAAYAETLSGWGAGDHFTLNVTVSERRPIHPQAFRTVGPFSAPLLLEVAREQQLTFPERARALQRRLHQDVDNRHFSAIEVMQELARQRGLAAARMPCTFNCTLGAMEGVSGDALTLFGEEVFSLSQTPQVLLDVFVFEQHGALVIRLDGVESAFPAGFLSALAAGYQRMLELLCQPHSWQQRQFDLLPDDQRQRRAAVNATDTPLATRLLGDDFVQRARRQPDALALCTLDRQIGYGELYNRVAEAAQWLKSQGVQRNTLVGLVAERSPEQVIGILAIVLAGAAYLPIDARLPAARRDYMLQDGEVSMVLTNVDLTCELPQFDLRAPLPATFTLPPRDAEASADDLAYVLYTSGTTGQPKGVMVTHRNVVNLVDDCQRRFTIQPQDRFFAISAFNFDLSVWDLFGALSAGAALVFPDADRSGDPEHWAQLCREYRVSVWNSVPAIVRMMHDYADAMPSSLRLLMMSGDRIPPDLPAAIMAQQPEIEQWSLGGPTETTIWNICHAIGAEDCAGDAIPYGRPNANNQCLIASPQGTPCPDWVAGEILASGAGITPGYWRDPVRTAERYIEAAGEQPRYFRTGDLGRYLPDGNIEILGRVDLQIKVNGYRIEAGEVEAALVKQAGISEAAVVAAKSDSGDILVAHLVGDNRASDPARLRQALSQQLPDYMIPSRFCWHPALPLNRNLKVDRKALSLLPLAAEPAQPAADDGQHSAIENQLQGIWQAVLPTGRVEKTHDFFSAGGNSLSALRILTQVRKTFGVSLPLESVYQFNTVQAMAAHIATQGNRL</sequence>
<evidence type="ECO:0000313" key="7">
    <source>
        <dbReference type="EMBL" id="EXU73908.1"/>
    </source>
</evidence>
<dbReference type="CDD" id="cd19535">
    <property type="entry name" value="Cyc_NRPS"/>
    <property type="match status" value="1"/>
</dbReference>
<keyword evidence="4" id="KW-0597">Phosphoprotein</keyword>
<dbReference type="SUPFAM" id="SSF56801">
    <property type="entry name" value="Acetyl-CoA synthetase-like"/>
    <property type="match status" value="1"/>
</dbReference>
<dbReference type="InterPro" id="IPR044894">
    <property type="entry name" value="TubC_N_sf"/>
</dbReference>
<dbReference type="InterPro" id="IPR006162">
    <property type="entry name" value="Ppantetheine_attach_site"/>
</dbReference>
<dbReference type="NCBIfam" id="TIGR01733">
    <property type="entry name" value="AA-adenyl-dom"/>
    <property type="match status" value="1"/>
</dbReference>
<accession>A0A014N3D1</accession>
<protein>
    <submittedName>
        <fullName evidence="7">AMP-binding protein</fullName>
    </submittedName>
</protein>
<dbReference type="PANTHER" id="PTHR45527:SF10">
    <property type="entry name" value="PYOCHELIN SYNTHASE PCHF"/>
    <property type="match status" value="1"/>
</dbReference>
<comment type="caution">
    <text evidence="7">The sequence shown here is derived from an EMBL/GenBank/DDBJ whole genome shotgun (WGS) entry which is preliminary data.</text>
</comment>
<dbReference type="Pfam" id="PF00668">
    <property type="entry name" value="Condensation"/>
    <property type="match status" value="1"/>
</dbReference>
<dbReference type="Gene3D" id="3.30.300.30">
    <property type="match status" value="1"/>
</dbReference>
<dbReference type="InterPro" id="IPR009081">
    <property type="entry name" value="PP-bd_ACP"/>
</dbReference>
<dbReference type="InterPro" id="IPR020845">
    <property type="entry name" value="AMP-binding_CS"/>
</dbReference>
<evidence type="ECO:0000256" key="5">
    <source>
        <dbReference type="ARBA" id="ARBA00022598"/>
    </source>
</evidence>
<dbReference type="InterPro" id="IPR042099">
    <property type="entry name" value="ANL_N_sf"/>
</dbReference>
<dbReference type="GO" id="GO:0043041">
    <property type="term" value="P:amino acid activation for nonribosomal peptide biosynthetic process"/>
    <property type="evidence" value="ECO:0007669"/>
    <property type="project" value="TreeGrafter"/>
</dbReference>
<dbReference type="PROSITE" id="PS00012">
    <property type="entry name" value="PHOSPHOPANTETHEINE"/>
    <property type="match status" value="1"/>
</dbReference>
<evidence type="ECO:0000313" key="8">
    <source>
        <dbReference type="Proteomes" id="UP000019918"/>
    </source>
</evidence>
<dbReference type="Proteomes" id="UP000019918">
    <property type="component" value="Unassembled WGS sequence"/>
</dbReference>
<dbReference type="SMART" id="SM00823">
    <property type="entry name" value="PKS_PP"/>
    <property type="match status" value="1"/>
</dbReference>
<dbReference type="Pfam" id="PF13193">
    <property type="entry name" value="AMP-binding_C"/>
    <property type="match status" value="1"/>
</dbReference>
<dbReference type="Gene3D" id="3.30.559.10">
    <property type="entry name" value="Chloramphenicol acetyltransferase-like domain"/>
    <property type="match status" value="1"/>
</dbReference>
<dbReference type="InterPro" id="IPR010071">
    <property type="entry name" value="AA_adenyl_dom"/>
</dbReference>
<dbReference type="Gene3D" id="1.10.10.1830">
    <property type="entry name" value="Non-ribosomal peptide synthase, adenylation domain"/>
    <property type="match status" value="1"/>
</dbReference>
<keyword evidence="5" id="KW-0436">Ligase</keyword>
<keyword evidence="8" id="KW-1185">Reference proteome</keyword>
<dbReference type="InterPro" id="IPR025110">
    <property type="entry name" value="AMP-bd_C"/>
</dbReference>
<dbReference type="InterPro" id="IPR020459">
    <property type="entry name" value="AMP-binding"/>
</dbReference>
<dbReference type="InterPro" id="IPR045851">
    <property type="entry name" value="AMP-bd_C_sf"/>
</dbReference>